<protein>
    <recommendedName>
        <fullName evidence="3">DUF4440 domain-containing protein</fullName>
    </recommendedName>
</protein>
<name>A0A090Q755_9FLAO</name>
<dbReference type="Proteomes" id="UP000029221">
    <property type="component" value="Unassembled WGS sequence"/>
</dbReference>
<reference evidence="1" key="1">
    <citation type="journal article" date="2014" name="Genome Announc.">
        <title>Draft Genome Sequences of Marine Flavobacterium Nonlabens Strains NR17, NR24, NR27, NR32, NR33, and Ara13.</title>
        <authorList>
            <person name="Nakanishi M."/>
            <person name="Meirelles P."/>
            <person name="Suzuki R."/>
            <person name="Takatani N."/>
            <person name="Mino S."/>
            <person name="Suda W."/>
            <person name="Oshima K."/>
            <person name="Hattori M."/>
            <person name="Ohkuma M."/>
            <person name="Hosokawa M."/>
            <person name="Miyashita K."/>
            <person name="Thompson F.L."/>
            <person name="Niwa A."/>
            <person name="Sawabe T."/>
            <person name="Sawabe T."/>
        </authorList>
    </citation>
    <scope>NUCLEOTIDE SEQUENCE [LARGE SCALE GENOMIC DNA]</scope>
    <source>
        <strain evidence="1">JCM 19294</strain>
    </source>
</reference>
<dbReference type="PROSITE" id="PS51257">
    <property type="entry name" value="PROKAR_LIPOPROTEIN"/>
    <property type="match status" value="1"/>
</dbReference>
<organism evidence="1 2">
    <name type="scientific">Nonlabens tegetincola</name>
    <dbReference type="NCBI Taxonomy" id="323273"/>
    <lineage>
        <taxon>Bacteria</taxon>
        <taxon>Pseudomonadati</taxon>
        <taxon>Bacteroidota</taxon>
        <taxon>Flavobacteriia</taxon>
        <taxon>Flavobacteriales</taxon>
        <taxon>Flavobacteriaceae</taxon>
        <taxon>Nonlabens</taxon>
    </lineage>
</organism>
<evidence type="ECO:0000313" key="2">
    <source>
        <dbReference type="Proteomes" id="UP000029221"/>
    </source>
</evidence>
<gene>
    <name evidence="1" type="ORF">JCM19294_1624</name>
</gene>
<dbReference type="STRING" id="319236.BST91_00870"/>
<dbReference type="EMBL" id="BBML01000008">
    <property type="protein sequence ID" value="GAK98002.1"/>
    <property type="molecule type" value="Genomic_DNA"/>
</dbReference>
<dbReference type="AlphaFoldDB" id="A0A090Q755"/>
<dbReference type="RefSeq" id="WP_042279951.1">
    <property type="nucleotide sequence ID" value="NZ_BBML01000008.1"/>
</dbReference>
<keyword evidence="2" id="KW-1185">Reference proteome</keyword>
<dbReference type="Gene3D" id="3.10.450.50">
    <property type="match status" value="1"/>
</dbReference>
<sequence length="155" mass="18155">MKNLIVIFTTILIISCNKPQSNAEYNSEQAIEAVEAVVQQVFDSVWSHKKVDAIKKYQTNDFILLEHGELWTNDTIANWCKRASKRDQGITRINKFDRIKAHQEGNRVYLAYWNHGTFVKDTLEFKRTWLESVVAVKSDSVWKLELMHSTRLPRE</sequence>
<dbReference type="eggNOG" id="COG4319">
    <property type="taxonomic scope" value="Bacteria"/>
</dbReference>
<dbReference type="InterPro" id="IPR032710">
    <property type="entry name" value="NTF2-like_dom_sf"/>
</dbReference>
<accession>A0A090Q755</accession>
<evidence type="ECO:0000313" key="1">
    <source>
        <dbReference type="EMBL" id="GAK98002.1"/>
    </source>
</evidence>
<comment type="caution">
    <text evidence="1">The sequence shown here is derived from an EMBL/GenBank/DDBJ whole genome shotgun (WGS) entry which is preliminary data.</text>
</comment>
<proteinExistence type="predicted"/>
<evidence type="ECO:0008006" key="3">
    <source>
        <dbReference type="Google" id="ProtNLM"/>
    </source>
</evidence>
<dbReference type="SUPFAM" id="SSF54427">
    <property type="entry name" value="NTF2-like"/>
    <property type="match status" value="1"/>
</dbReference>